<protein>
    <submittedName>
        <fullName evidence="3">Transglutaminase domain-containing protein</fullName>
    </submittedName>
</protein>
<feature type="signal peptide" evidence="1">
    <location>
        <begin position="1"/>
        <end position="32"/>
    </location>
</feature>
<evidence type="ECO:0000259" key="2">
    <source>
        <dbReference type="SMART" id="SM00460"/>
    </source>
</evidence>
<dbReference type="Pfam" id="PF01841">
    <property type="entry name" value="Transglut_core"/>
    <property type="match status" value="2"/>
</dbReference>
<dbReference type="SUPFAM" id="SSF54001">
    <property type="entry name" value="Cysteine proteinases"/>
    <property type="match status" value="2"/>
</dbReference>
<dbReference type="InterPro" id="IPR002931">
    <property type="entry name" value="Transglutaminase-like"/>
</dbReference>
<sequence length="874" mass="99823">MFTFAHLNKLYRNTMRNILAALLLLCTLGAGAQTTEQINKDFKARYKATPCALPAQALQQAKSEEARQALKFLYTYMYWPDVVDYEPSFFVRQTEAALRARREMPWGQRVPQREWQHFVLPVRVNNEALDSFRTTCYEALKARVAGLSMYDAILAVNHWCHEYVTYKPSDGRTSSPLASMRTATGRCGEESTFTVAALRAVGIPARQVYTPRWAHTDDNHAWVEAWADGRWYFLGACEPAARLNVAWFNRPASRGILMNTTVLGKYDGPEEVLERHPNRTTINVTENYAPTATTNVTIVDEQGRPVKGASVQFRLYNYAEFYVLKAMQTAADGKASLLSGLGDLIVWATYNGHYGFAKVHAGEKATIKLDRKPGDRYAVDLNIVPPAGTDTLPTVSVAAQRLCNERLAREDSIRMAYVHTFPDSAASAEFCRTNHYDFKRLRPLIEKSKGNWQVLFSLLRTPNIDRELTLRVLETLTEKDLRDFDRSVILAHIQALAGTKDYDPMIIRPRVWNEQLSPWRAYLRKAFTPKQQADFRRQPALLVDYIRKNIREDKTDYPQRSTQRPETAFAYRLANDFNRGLLFVAAARSLGIPARLDEVTMKFQYFDHDWRDTPFCRTEQQTNKPQSRLSIDYVPQQFRENPGYYSQFTISKLEDGAPVLMNYDEEATWKNDFEKGTRIDNGDYLLVSGTRLASGSVLARLSAFSLTHDTAVVLSLREDPEEVSVIGNFNAENHYYDTQEKAEKGLIATTGRGYYVLGLLKANNEPSTHILHDIEAQREALEAWGRELIMLFPTQEEYDVFMKRRGEFPNLPRNLRFGVDAQGECRTDIFNSQLTKTQELPVIIIADTFNRVVFFSQGYTIGIGDQLKRVIGKI</sequence>
<evidence type="ECO:0000256" key="1">
    <source>
        <dbReference type="SAM" id="SignalP"/>
    </source>
</evidence>
<dbReference type="SMART" id="SM00460">
    <property type="entry name" value="TGc"/>
    <property type="match status" value="1"/>
</dbReference>
<proteinExistence type="predicted"/>
<dbReference type="InterPro" id="IPR038765">
    <property type="entry name" value="Papain-like_cys_pep_sf"/>
</dbReference>
<reference evidence="3" key="1">
    <citation type="submission" date="2020-04" db="EMBL/GenBank/DDBJ databases">
        <title>Deep metagenomics examines the oral microbiome during advanced dental caries in children, revealing novel taxa and co-occurrences with host molecules.</title>
        <authorList>
            <person name="Baker J.L."/>
            <person name="Morton J.T."/>
            <person name="Dinis M."/>
            <person name="Alvarez R."/>
            <person name="Tran N.C."/>
            <person name="Knight R."/>
            <person name="Edlund A."/>
        </authorList>
    </citation>
    <scope>NUCLEOTIDE SEQUENCE</scope>
    <source>
        <strain evidence="3">JCVI_34_bin.1</strain>
    </source>
</reference>
<dbReference type="Gene3D" id="2.60.40.1120">
    <property type="entry name" value="Carboxypeptidase-like, regulatory domain"/>
    <property type="match status" value="1"/>
</dbReference>
<keyword evidence="1" id="KW-0732">Signal</keyword>
<dbReference type="PANTHER" id="PTHR35532:SF5">
    <property type="entry name" value="CARBOHYDRATE-BINDING DOMAIN-CONTAINING PROTEIN"/>
    <property type="match status" value="1"/>
</dbReference>
<dbReference type="AlphaFoldDB" id="A0A929RZ68"/>
<evidence type="ECO:0000313" key="4">
    <source>
        <dbReference type="Proteomes" id="UP000704068"/>
    </source>
</evidence>
<name>A0A929RZ68_9BACT</name>
<accession>A0A929RZ68</accession>
<dbReference type="Proteomes" id="UP000704068">
    <property type="component" value="Unassembled WGS sequence"/>
</dbReference>
<dbReference type="EMBL" id="JABZGR010000016">
    <property type="protein sequence ID" value="MBF0970552.1"/>
    <property type="molecule type" value="Genomic_DNA"/>
</dbReference>
<dbReference type="Gene3D" id="3.10.620.30">
    <property type="match status" value="1"/>
</dbReference>
<comment type="caution">
    <text evidence="3">The sequence shown here is derived from an EMBL/GenBank/DDBJ whole genome shotgun (WGS) entry which is preliminary data.</text>
</comment>
<evidence type="ECO:0000313" key="3">
    <source>
        <dbReference type="EMBL" id="MBF0970552.1"/>
    </source>
</evidence>
<feature type="domain" description="Transglutaminase-like" evidence="2">
    <location>
        <begin position="179"/>
        <end position="238"/>
    </location>
</feature>
<feature type="chain" id="PRO_5037497201" evidence="1">
    <location>
        <begin position="33"/>
        <end position="874"/>
    </location>
</feature>
<gene>
    <name evidence="3" type="ORF">HXK21_05870</name>
</gene>
<dbReference type="PANTHER" id="PTHR35532">
    <property type="entry name" value="SIMILAR TO POLYHYDROXYALKANOATE DEPOLYMERASE"/>
    <property type="match status" value="1"/>
</dbReference>
<organism evidence="3 4">
    <name type="scientific">Alloprevotella tannerae</name>
    <dbReference type="NCBI Taxonomy" id="76122"/>
    <lineage>
        <taxon>Bacteria</taxon>
        <taxon>Pseudomonadati</taxon>
        <taxon>Bacteroidota</taxon>
        <taxon>Bacteroidia</taxon>
        <taxon>Bacteroidales</taxon>
        <taxon>Prevotellaceae</taxon>
        <taxon>Alloprevotella</taxon>
    </lineage>
</organism>